<dbReference type="InterPro" id="IPR051215">
    <property type="entry name" value="GRE"/>
</dbReference>
<gene>
    <name evidence="6" type="primary">hpdB</name>
    <name evidence="6" type="ORF">HF320_08865</name>
</gene>
<dbReference type="GO" id="GO:0043722">
    <property type="term" value="F:4-hydroxyphenylacetate decarboxylase activity"/>
    <property type="evidence" value="ECO:0007669"/>
    <property type="project" value="UniProtKB-EC"/>
</dbReference>
<evidence type="ECO:0000313" key="7">
    <source>
        <dbReference type="Proteomes" id="UP000546970"/>
    </source>
</evidence>
<comment type="caution">
    <text evidence="6">The sequence shown here is derived from an EMBL/GenBank/DDBJ whole genome shotgun (WGS) entry which is preliminary data.</text>
</comment>
<dbReference type="Proteomes" id="UP000546970">
    <property type="component" value="Unassembled WGS sequence"/>
</dbReference>
<sequence length="902" mass="101389">MDKQTKIFEILEARNRQDKSLDVSVDAGYTEEEIPAPSPRFEKLINIYYQMKNTIDMEIPYWYNRVWWENEGDVPEIRRAKAYGAALAHTTPTIWPGELLVMNKTKNWRGAFPFPWVDASFFNAQAEALLAEAEAPALSEADRMSVVGAGGGNVTESFGNVVSIAQKFGLRKEEVPILVKISKYWDNCSIEVVTQKYSEAIPDYYKYKAYRDTVLVMFDSWAIPQGREIINYYMPLEYGFDRIIEMCDEKIAEILGLAENGDGLLGMSRGYYYMAMKELTKGLSAWADNYGKRAESLAECEPDPQQKKEYEDIAVVMHNIAHKQPSTFREALQLTFLCHLAVINEDPQSGQSIGRLGQVLQPFYEKDLEDGTITEEEAIELLELYRVKITSIECFASSGVTGGVLSGNTFNNLSLGGLARDGLTAVTPLEYLIVEAGTRARTTQPTLSVLYDEKTPEEFLMKAARCCKGGQGYPAWMNNQCGMNYMLRHYHDEGMTVEDARAWCLGGCLESSPGCFLPLHYNGKTTWIPGGAAPTAGTGIHFTGLPKLLELVLTNGVDKRTGIKVFEPHNRELKTMDDVWDVWMDYMTELCDISLKVNNIQMDIWRKNNPPVVASLLKPDCFTKGQTLSNMGCRYNATINFESCGTVTFINAMASLKKNVFDEKRYTLDEMMDALEHNFGFKTAFETGVFSPDRREATDEAVKYEKIFTDCVNAPKFGNADPYVDDLMVHYEDLMTALMPTLKSYYGKPLYMCQISVSTHGPQGAITLASADGRLAGVTYADGSVSPAANTDKNGIYAVFTSATCYDHSRNQNAQMNVKIHPSAVAGINGTRKLLDVIRAYMRKGGFHVQFNITSSKTLREAQKKPDDYRDLMVRVAGFTQYWCEIGKPIQDEVIYRTEYEM</sequence>
<dbReference type="InterPro" id="IPR004184">
    <property type="entry name" value="PFL_dom"/>
</dbReference>
<evidence type="ECO:0000256" key="3">
    <source>
        <dbReference type="PROSITE-ProRule" id="PRU00493"/>
    </source>
</evidence>
<dbReference type="PANTHER" id="PTHR43641">
    <property type="entry name" value="FORMATE ACETYLTRANSFERASE 3-RELATED"/>
    <property type="match status" value="1"/>
</dbReference>
<feature type="domain" description="Glycine radical" evidence="4">
    <location>
        <begin position="783"/>
        <end position="902"/>
    </location>
</feature>
<keyword evidence="2 6" id="KW-0456">Lyase</keyword>
<evidence type="ECO:0000256" key="2">
    <source>
        <dbReference type="ARBA" id="ARBA00023239"/>
    </source>
</evidence>
<dbReference type="NCBIfam" id="NF033715">
    <property type="entry name" value="glycyl_HPDL_Lrg"/>
    <property type="match status" value="1"/>
</dbReference>
<evidence type="ECO:0000256" key="1">
    <source>
        <dbReference type="ARBA" id="ARBA00022818"/>
    </source>
</evidence>
<proteinExistence type="predicted"/>
<dbReference type="Pfam" id="PF01228">
    <property type="entry name" value="Gly_radical"/>
    <property type="match status" value="1"/>
</dbReference>
<keyword evidence="7" id="KW-1185">Reference proteome</keyword>
<dbReference type="EMBL" id="JABBCP010000008">
    <property type="protein sequence ID" value="NMF56431.1"/>
    <property type="molecule type" value="Genomic_DNA"/>
</dbReference>
<dbReference type="PROSITE" id="PS51149">
    <property type="entry name" value="GLY_RADICAL_2"/>
    <property type="match status" value="1"/>
</dbReference>
<dbReference type="RefSeq" id="WP_169277983.1">
    <property type="nucleotide sequence ID" value="NZ_JABBCP010000008.1"/>
</dbReference>
<dbReference type="PROSITE" id="PS51554">
    <property type="entry name" value="PFL"/>
    <property type="match status" value="1"/>
</dbReference>
<name>A0A7X9YJT8_9ACTN</name>
<evidence type="ECO:0000259" key="5">
    <source>
        <dbReference type="PROSITE" id="PS51554"/>
    </source>
</evidence>
<dbReference type="PANTHER" id="PTHR43641:SF2">
    <property type="entry name" value="DEHYDRATASE YBIW-RELATED"/>
    <property type="match status" value="1"/>
</dbReference>
<dbReference type="EC" id="4.1.1.83" evidence="6"/>
<organism evidence="6 7">
    <name type="scientific">Collinsella acetigenes</name>
    <dbReference type="NCBI Taxonomy" id="2713419"/>
    <lineage>
        <taxon>Bacteria</taxon>
        <taxon>Bacillati</taxon>
        <taxon>Actinomycetota</taxon>
        <taxon>Coriobacteriia</taxon>
        <taxon>Coriobacteriales</taxon>
        <taxon>Coriobacteriaceae</taxon>
        <taxon>Collinsella</taxon>
    </lineage>
</organism>
<dbReference type="InterPro" id="IPR001150">
    <property type="entry name" value="Gly_radical"/>
</dbReference>
<dbReference type="SUPFAM" id="SSF51998">
    <property type="entry name" value="PFL-like glycyl radical enzymes"/>
    <property type="match status" value="1"/>
</dbReference>
<dbReference type="Pfam" id="PF02901">
    <property type="entry name" value="PFL-like"/>
    <property type="match status" value="1"/>
</dbReference>
<protein>
    <submittedName>
        <fullName evidence="6">4-hydroxyphenylacetate decarboxylase large subunit</fullName>
        <ecNumber evidence="6">4.1.1.83</ecNumber>
    </submittedName>
</protein>
<dbReference type="AlphaFoldDB" id="A0A7X9YJT8"/>
<accession>A0A7X9YJT8</accession>
<keyword evidence="1 3" id="KW-0556">Organic radical</keyword>
<dbReference type="Gene3D" id="3.20.70.20">
    <property type="match status" value="1"/>
</dbReference>
<reference evidence="6 7" key="1">
    <citation type="submission" date="2020-04" db="EMBL/GenBank/DDBJ databases">
        <title>Collinsella sp. KGMB02528 nov., an anaerobic actinobacterium isolated from human feces.</title>
        <authorList>
            <person name="Han K.-I."/>
            <person name="Eom M.K."/>
            <person name="Kim J.-S."/>
            <person name="Lee K.C."/>
            <person name="Suh M.K."/>
            <person name="Park S.-H."/>
            <person name="Lee J.H."/>
            <person name="Kang S.W."/>
            <person name="Park J.-E."/>
            <person name="Oh B.S."/>
            <person name="Yu S.Y."/>
            <person name="Choi S.-H."/>
            <person name="Lee D.H."/>
            <person name="Yoon H."/>
            <person name="Kim B.-Y."/>
            <person name="Lee J.H."/>
            <person name="Lee J.-S."/>
        </authorList>
    </citation>
    <scope>NUCLEOTIDE SEQUENCE [LARGE SCALE GENOMIC DNA]</scope>
    <source>
        <strain evidence="6 7">KGMB02528</strain>
    </source>
</reference>
<feature type="domain" description="PFL" evidence="5">
    <location>
        <begin position="39"/>
        <end position="775"/>
    </location>
</feature>
<dbReference type="GO" id="GO:0005829">
    <property type="term" value="C:cytosol"/>
    <property type="evidence" value="ECO:0007669"/>
    <property type="project" value="TreeGrafter"/>
</dbReference>
<evidence type="ECO:0000259" key="4">
    <source>
        <dbReference type="PROSITE" id="PS51149"/>
    </source>
</evidence>
<feature type="modified residue" description="Glycine radical" evidence="3">
    <location>
        <position position="878"/>
    </location>
</feature>
<evidence type="ECO:0000313" key="6">
    <source>
        <dbReference type="EMBL" id="NMF56431.1"/>
    </source>
</evidence>